<feature type="compositionally biased region" description="Basic and acidic residues" evidence="3">
    <location>
        <begin position="213"/>
        <end position="225"/>
    </location>
</feature>
<feature type="compositionally biased region" description="Pro residues" evidence="3">
    <location>
        <begin position="232"/>
        <end position="243"/>
    </location>
</feature>
<dbReference type="RefSeq" id="WP_095744900.1">
    <property type="nucleotide sequence ID" value="NZ_CP023284.1"/>
</dbReference>
<dbReference type="InterPro" id="IPR007157">
    <property type="entry name" value="PspA_VIPP1"/>
</dbReference>
<accession>A0A250DJ11</accession>
<name>A0A250DJ11_9BURK</name>
<evidence type="ECO:0000313" key="5">
    <source>
        <dbReference type="Proteomes" id="UP000217154"/>
    </source>
</evidence>
<keyword evidence="2" id="KW-0175">Coiled coil</keyword>
<feature type="region of interest" description="Disordered" evidence="3">
    <location>
        <begin position="209"/>
        <end position="243"/>
    </location>
</feature>
<dbReference type="PANTHER" id="PTHR31088:SF9">
    <property type="entry name" value="PHAGE SHOCK PROTEIN A"/>
    <property type="match status" value="1"/>
</dbReference>
<proteinExistence type="inferred from homology"/>
<evidence type="ECO:0000256" key="3">
    <source>
        <dbReference type="SAM" id="MobiDB-lite"/>
    </source>
</evidence>
<evidence type="ECO:0000313" key="4">
    <source>
        <dbReference type="EMBL" id="ATA54244.1"/>
    </source>
</evidence>
<evidence type="ECO:0000256" key="1">
    <source>
        <dbReference type="ARBA" id="ARBA00043985"/>
    </source>
</evidence>
<dbReference type="AlphaFoldDB" id="A0A250DJ11"/>
<organism evidence="4 5">
    <name type="scientific">Variovorax boronicumulans</name>
    <dbReference type="NCBI Taxonomy" id="436515"/>
    <lineage>
        <taxon>Bacteria</taxon>
        <taxon>Pseudomonadati</taxon>
        <taxon>Pseudomonadota</taxon>
        <taxon>Betaproteobacteria</taxon>
        <taxon>Burkholderiales</taxon>
        <taxon>Comamonadaceae</taxon>
        <taxon>Variovorax</taxon>
    </lineage>
</organism>
<sequence>MTVIKKLVTLLRGSAREIGESVIDSNATRIYEQEIIDAKHSIEKAKGDLTGMMAKEMQSAREIERLKGEVARYEGLALEALNKTQEGLALDVAAKVGTLEQELEEQAKAHASYALQVSRLKDLIKSAEARIREHEREIGIAKTTESVYRATQSISENIGSGGSRLASARESLERIRSRHEDLSDRMAAGQQLEDEFGHSALEKKLAAAGIGNDADRTGKVMERIRARQAKPSEPPKPSEPASE</sequence>
<feature type="coiled-coil region" evidence="2">
    <location>
        <begin position="117"/>
        <end position="185"/>
    </location>
</feature>
<evidence type="ECO:0000256" key="2">
    <source>
        <dbReference type="SAM" id="Coils"/>
    </source>
</evidence>
<comment type="similarity">
    <text evidence="1">Belongs to the PspA/Vipp/IM30 family.</text>
</comment>
<dbReference type="KEGG" id="vbo:CKY39_14195"/>
<dbReference type="Proteomes" id="UP000217154">
    <property type="component" value="Chromosome"/>
</dbReference>
<protein>
    <submittedName>
        <fullName evidence="4">Phage shock protein A</fullName>
    </submittedName>
</protein>
<gene>
    <name evidence="4" type="ORF">CKY39_14195</name>
</gene>
<dbReference type="EMBL" id="CP023284">
    <property type="protein sequence ID" value="ATA54244.1"/>
    <property type="molecule type" value="Genomic_DNA"/>
</dbReference>
<reference evidence="4 5" key="1">
    <citation type="submission" date="2017-09" db="EMBL/GenBank/DDBJ databases">
        <title>The diverse metabolic capabilities of V. boronicumulans make it an excellent choice for continued studies on novel biodegradation.</title>
        <authorList>
            <person name="Sun S."/>
        </authorList>
    </citation>
    <scope>NUCLEOTIDE SEQUENCE [LARGE SCALE GENOMIC DNA]</scope>
    <source>
        <strain evidence="4 5">J1</strain>
    </source>
</reference>
<dbReference type="PANTHER" id="PTHR31088">
    <property type="entry name" value="MEMBRANE-ASSOCIATED PROTEIN VIPP1, CHLOROPLASTIC"/>
    <property type="match status" value="1"/>
</dbReference>
<dbReference type="Pfam" id="PF04012">
    <property type="entry name" value="PspA_IM30"/>
    <property type="match status" value="1"/>
</dbReference>